<comment type="caution">
    <text evidence="2">The sequence shown here is derived from an EMBL/GenBank/DDBJ whole genome shotgun (WGS) entry which is preliminary data.</text>
</comment>
<gene>
    <name evidence="2" type="ORF">TorRG33x02_075590</name>
</gene>
<dbReference type="AlphaFoldDB" id="A0A2P5FFJ8"/>
<dbReference type="EMBL" id="JXTC01000037">
    <property type="protein sequence ID" value="PON96578.1"/>
    <property type="molecule type" value="Genomic_DNA"/>
</dbReference>
<name>A0A2P5FFJ8_TREOI</name>
<evidence type="ECO:0000313" key="3">
    <source>
        <dbReference type="Proteomes" id="UP000237000"/>
    </source>
</evidence>
<reference evidence="3" key="1">
    <citation type="submission" date="2016-06" db="EMBL/GenBank/DDBJ databases">
        <title>Parallel loss of symbiosis genes in relatives of nitrogen-fixing non-legume Parasponia.</title>
        <authorList>
            <person name="Van Velzen R."/>
            <person name="Holmer R."/>
            <person name="Bu F."/>
            <person name="Rutten L."/>
            <person name="Van Zeijl A."/>
            <person name="Liu W."/>
            <person name="Santuari L."/>
            <person name="Cao Q."/>
            <person name="Sharma T."/>
            <person name="Shen D."/>
            <person name="Roswanjaya Y."/>
            <person name="Wardhani T."/>
            <person name="Kalhor M.S."/>
            <person name="Jansen J."/>
            <person name="Van den Hoogen J."/>
            <person name="Gungor B."/>
            <person name="Hartog M."/>
            <person name="Hontelez J."/>
            <person name="Verver J."/>
            <person name="Yang W.-C."/>
            <person name="Schijlen E."/>
            <person name="Repin R."/>
            <person name="Schilthuizen M."/>
            <person name="Schranz E."/>
            <person name="Heidstra R."/>
            <person name="Miyata K."/>
            <person name="Fedorova E."/>
            <person name="Kohlen W."/>
            <person name="Bisseling T."/>
            <person name="Smit S."/>
            <person name="Geurts R."/>
        </authorList>
    </citation>
    <scope>NUCLEOTIDE SEQUENCE [LARGE SCALE GENOMIC DNA]</scope>
    <source>
        <strain evidence="3">cv. RG33-2</strain>
    </source>
</reference>
<protein>
    <submittedName>
        <fullName evidence="2">Uncharacterized protein</fullName>
    </submittedName>
</protein>
<accession>A0A2P5FFJ8</accession>
<dbReference type="Proteomes" id="UP000237000">
    <property type="component" value="Unassembled WGS sequence"/>
</dbReference>
<dbReference type="InParanoid" id="A0A2P5FFJ8"/>
<feature type="region of interest" description="Disordered" evidence="1">
    <location>
        <begin position="50"/>
        <end position="76"/>
    </location>
</feature>
<evidence type="ECO:0000313" key="2">
    <source>
        <dbReference type="EMBL" id="PON96578.1"/>
    </source>
</evidence>
<sequence>MQKMKALLFWDNCCFGFSLQSLGRDSVALFCSQVQDLLQQMSINDLKAEMGMEGSPSPVAASKPNADGVKQEEGSA</sequence>
<evidence type="ECO:0000256" key="1">
    <source>
        <dbReference type="SAM" id="MobiDB-lite"/>
    </source>
</evidence>
<proteinExistence type="predicted"/>
<keyword evidence="3" id="KW-1185">Reference proteome</keyword>
<organism evidence="2 3">
    <name type="scientific">Trema orientale</name>
    <name type="common">Charcoal tree</name>
    <name type="synonym">Celtis orientalis</name>
    <dbReference type="NCBI Taxonomy" id="63057"/>
    <lineage>
        <taxon>Eukaryota</taxon>
        <taxon>Viridiplantae</taxon>
        <taxon>Streptophyta</taxon>
        <taxon>Embryophyta</taxon>
        <taxon>Tracheophyta</taxon>
        <taxon>Spermatophyta</taxon>
        <taxon>Magnoliopsida</taxon>
        <taxon>eudicotyledons</taxon>
        <taxon>Gunneridae</taxon>
        <taxon>Pentapetalae</taxon>
        <taxon>rosids</taxon>
        <taxon>fabids</taxon>
        <taxon>Rosales</taxon>
        <taxon>Cannabaceae</taxon>
        <taxon>Trema</taxon>
    </lineage>
</organism>
<dbReference type="OrthoDB" id="4159489at2759"/>